<feature type="transmembrane region" description="Helical" evidence="1">
    <location>
        <begin position="758"/>
        <end position="776"/>
    </location>
</feature>
<evidence type="ECO:0000256" key="1">
    <source>
        <dbReference type="SAM" id="Phobius"/>
    </source>
</evidence>
<keyword evidence="1" id="KW-0472">Membrane</keyword>
<protein>
    <submittedName>
        <fullName evidence="4">Glycosyltransferase family 39 protein</fullName>
        <ecNumber evidence="4">2.4.-.-</ecNumber>
    </submittedName>
</protein>
<feature type="transmembrane region" description="Helical" evidence="1">
    <location>
        <begin position="907"/>
        <end position="924"/>
    </location>
</feature>
<dbReference type="InterPro" id="IPR027005">
    <property type="entry name" value="PMT-like"/>
</dbReference>
<dbReference type="Pfam" id="PF16192">
    <property type="entry name" value="PMT_4TMC"/>
    <property type="match status" value="1"/>
</dbReference>
<feature type="transmembrane region" description="Helical" evidence="1">
    <location>
        <begin position="70"/>
        <end position="87"/>
    </location>
</feature>
<name>A0ABT1YIK7_9BACL</name>
<dbReference type="EMBL" id="JANQBD010000012">
    <property type="protein sequence ID" value="MCR8633025.1"/>
    <property type="molecule type" value="Genomic_DNA"/>
</dbReference>
<evidence type="ECO:0000259" key="3">
    <source>
        <dbReference type="Pfam" id="PF16192"/>
    </source>
</evidence>
<dbReference type="InterPro" id="IPR038731">
    <property type="entry name" value="RgtA/B/C-like"/>
</dbReference>
<feature type="domain" description="Protein O-mannosyl-transferase C-terminal four TM" evidence="3">
    <location>
        <begin position="849"/>
        <end position="1024"/>
    </location>
</feature>
<feature type="transmembrane region" description="Helical" evidence="1">
    <location>
        <begin position="652"/>
        <end position="670"/>
    </location>
</feature>
<dbReference type="InterPro" id="IPR032421">
    <property type="entry name" value="PMT_4TMC"/>
</dbReference>
<accession>A0ABT1YIK7</accession>
<keyword evidence="1" id="KW-1133">Transmembrane helix</keyword>
<dbReference type="Proteomes" id="UP001300012">
    <property type="component" value="Unassembled WGS sequence"/>
</dbReference>
<dbReference type="Pfam" id="PF13231">
    <property type="entry name" value="PMT_2"/>
    <property type="match status" value="1"/>
</dbReference>
<proteinExistence type="predicted"/>
<dbReference type="PANTHER" id="PTHR10050">
    <property type="entry name" value="DOLICHYL-PHOSPHATE-MANNOSE--PROTEIN MANNOSYLTRANSFERASE"/>
    <property type="match status" value="1"/>
</dbReference>
<feature type="transmembrane region" description="Helical" evidence="1">
    <location>
        <begin position="931"/>
        <end position="948"/>
    </location>
</feature>
<dbReference type="RefSeq" id="WP_258214601.1">
    <property type="nucleotide sequence ID" value="NZ_JANQBD010000012.1"/>
</dbReference>
<dbReference type="Gene3D" id="2.60.120.260">
    <property type="entry name" value="Galactose-binding domain-like"/>
    <property type="match status" value="1"/>
</dbReference>
<feature type="transmembrane region" description="Helical" evidence="1">
    <location>
        <begin position="274"/>
        <end position="294"/>
    </location>
</feature>
<feature type="transmembrane region" description="Helical" evidence="1">
    <location>
        <begin position="380"/>
        <end position="400"/>
    </location>
</feature>
<feature type="transmembrane region" description="Helical" evidence="1">
    <location>
        <begin position="705"/>
        <end position="724"/>
    </location>
</feature>
<feature type="transmembrane region" description="Helical" evidence="1">
    <location>
        <begin position="13"/>
        <end position="34"/>
    </location>
</feature>
<feature type="transmembrane region" description="Helical" evidence="1">
    <location>
        <begin position="176"/>
        <end position="199"/>
    </location>
</feature>
<feature type="transmembrane region" description="Helical" evidence="1">
    <location>
        <begin position="325"/>
        <end position="341"/>
    </location>
</feature>
<feature type="transmembrane region" description="Helical" evidence="1">
    <location>
        <begin position="811"/>
        <end position="833"/>
    </location>
</feature>
<keyword evidence="4" id="KW-0808">Transferase</keyword>
<feature type="domain" description="Glycosyltransferase RgtA/B/C/D-like" evidence="2">
    <location>
        <begin position="632"/>
        <end position="786"/>
    </location>
</feature>
<keyword evidence="5" id="KW-1185">Reference proteome</keyword>
<keyword evidence="1" id="KW-0812">Transmembrane</keyword>
<gene>
    <name evidence="4" type="ORF">NV381_17625</name>
</gene>
<feature type="transmembrane region" description="Helical" evidence="1">
    <location>
        <begin position="444"/>
        <end position="463"/>
    </location>
</feature>
<sequence>MICEQDHTDSIKWIGWTIIGLGLIIRLLIASWVYGYDIDINTFKAWTGSVVSVGPGQFYSQDMFVDYPPGYIYVLYGIGFIRSLFNLPYDSLLFLVLLKTPAIVADMLSAYLLWRLASSRLGPQAALGIAALYLFNPAVIINSAAWGQVDSVFMLSILLVFEYVIRGKLPKASVCYAIAVLIKPQALLFAPLLLCVLIRKQHLGTFLQSLGSGLLTFAVLAAPFVYHKGPFWIFSLYFSTLSSYPYASLNAYNLMSLLGGNFAPISDNVLFLSYQTWGIVLTVTLFAYAVYIYFKSKRDETQLLAIACMLVAGAFMVITKMHERYLFYSLLLALAGFIYIRDRRLLHIFAGLSLTHFINVDHVLLKSFQKSYHVAADDVVLITVSCANTALFIYLCMVVWKVVINRQIAELAVPSSTSKKNSSVPPAHPFTKAEKPCAWGRKDILLLGGLVAVYSVVAFYNLGSLQTPSTGWKATLAGEKITFQLDGKKEIERINSFSGIGDGSFLYEISDDGETWSPPLKVMSDVFKVFMWQVMPANQSGQYIRITVEKPSFTLYEIAVYEAGNETPLPIQSIRGENINPVTEEGLPLLIDEPSKAAYRSTFMNGMYFDEIYHGRTAYEHLYQIEPYESTHPPLGKLLISSGIWLFGMNPFGWRFVGTLFGIFMIPAMYVLGKRLFGKSEYAFVASFLLAVDGLHFVQSRIATIDVYGVLFIMMMFYFMYRFFRIHLFAEDWRRSRLPLALSGLFFGLGLASKWIALYAGLGAAILFFLWLFLHYREYQSAGIWLSVKHKPLKKNLEYWRQIRTVFPHRAIMTVAWCCLFFVIVPFTIYILAYVPFMMVPGPGHGLTDVVLYQKHMLDYHSNLKATHPFSSSWWQWPSMSRPVWYYGAAEIQPEQISSIAAIGNPLVWWVGFLSVLMLSFKAIQKWSWPAGFILIAFFSQYIPWMLVPRTTFLYHYFPMVPFSILAITYFYKQMKESNPSKSKLLYSYLALTAVAFIIFYPVLSGLIVDRTYAEHVLKWFPRWQFF</sequence>
<feature type="transmembrane region" description="Helical" evidence="1">
    <location>
        <begin position="348"/>
        <end position="368"/>
    </location>
</feature>
<dbReference type="EC" id="2.4.-.-" evidence="4"/>
<feature type="transmembrane region" description="Helical" evidence="1">
    <location>
        <begin position="985"/>
        <end position="1004"/>
    </location>
</feature>
<feature type="transmembrane region" description="Helical" evidence="1">
    <location>
        <begin position="126"/>
        <end position="146"/>
    </location>
</feature>
<feature type="transmembrane region" description="Helical" evidence="1">
    <location>
        <begin position="954"/>
        <end position="973"/>
    </location>
</feature>
<reference evidence="4 5" key="1">
    <citation type="submission" date="2022-08" db="EMBL/GenBank/DDBJ databases">
        <title>Paenibacillus endoradicis sp. nov., Paenibacillus radicibacter sp. nov and Paenibacillus pararadicis sp. nov., three cold-adapted plant growth-promoting bacteria isolated from root of Larix gmelinii in Great Khingan.</title>
        <authorList>
            <person name="Xue H."/>
        </authorList>
    </citation>
    <scope>NUCLEOTIDE SEQUENCE [LARGE SCALE GENOMIC DNA]</scope>
    <source>
        <strain evidence="4 5">N5-1-1-5</strain>
    </source>
</reference>
<feature type="transmembrane region" description="Helical" evidence="1">
    <location>
        <begin position="93"/>
        <end position="114"/>
    </location>
</feature>
<organism evidence="4 5">
    <name type="scientific">Paenibacillus radicis</name>
    <name type="common">ex Xue et al. 2023</name>
    <dbReference type="NCBI Taxonomy" id="2972489"/>
    <lineage>
        <taxon>Bacteria</taxon>
        <taxon>Bacillati</taxon>
        <taxon>Bacillota</taxon>
        <taxon>Bacilli</taxon>
        <taxon>Bacillales</taxon>
        <taxon>Paenibacillaceae</taxon>
        <taxon>Paenibacillus</taxon>
    </lineage>
</organism>
<evidence type="ECO:0000259" key="2">
    <source>
        <dbReference type="Pfam" id="PF13231"/>
    </source>
</evidence>
<feature type="transmembrane region" description="Helical" evidence="1">
    <location>
        <begin position="205"/>
        <end position="226"/>
    </location>
</feature>
<feature type="transmembrane region" description="Helical" evidence="1">
    <location>
        <begin position="301"/>
        <end position="319"/>
    </location>
</feature>
<evidence type="ECO:0000313" key="4">
    <source>
        <dbReference type="EMBL" id="MCR8633025.1"/>
    </source>
</evidence>
<dbReference type="GO" id="GO:0016757">
    <property type="term" value="F:glycosyltransferase activity"/>
    <property type="evidence" value="ECO:0007669"/>
    <property type="project" value="UniProtKB-KW"/>
</dbReference>
<keyword evidence="4" id="KW-0328">Glycosyltransferase</keyword>
<evidence type="ECO:0000313" key="5">
    <source>
        <dbReference type="Proteomes" id="UP001300012"/>
    </source>
</evidence>
<comment type="caution">
    <text evidence="4">The sequence shown here is derived from an EMBL/GenBank/DDBJ whole genome shotgun (WGS) entry which is preliminary data.</text>
</comment>
<feature type="transmembrane region" description="Helical" evidence="1">
    <location>
        <begin position="233"/>
        <end position="254"/>
    </location>
</feature>